<dbReference type="InterPro" id="IPR013766">
    <property type="entry name" value="Thioredoxin_domain"/>
</dbReference>
<dbReference type="InterPro" id="IPR036249">
    <property type="entry name" value="Thioredoxin-like_sf"/>
</dbReference>
<dbReference type="Proteomes" id="UP000193642">
    <property type="component" value="Unassembled WGS sequence"/>
</dbReference>
<dbReference type="InterPro" id="IPR011767">
    <property type="entry name" value="GLR_AS"/>
</dbReference>
<evidence type="ECO:0000259" key="1">
    <source>
        <dbReference type="PROSITE" id="PS51352"/>
    </source>
</evidence>
<reference evidence="2 3" key="1">
    <citation type="submission" date="2016-07" db="EMBL/GenBank/DDBJ databases">
        <title>Pervasive Adenine N6-methylation of Active Genes in Fungi.</title>
        <authorList>
            <consortium name="DOE Joint Genome Institute"/>
            <person name="Mondo S.J."/>
            <person name="Dannebaum R.O."/>
            <person name="Kuo R.C."/>
            <person name="Labutti K."/>
            <person name="Haridas S."/>
            <person name="Kuo A."/>
            <person name="Salamov A."/>
            <person name="Ahrendt S.R."/>
            <person name="Lipzen A."/>
            <person name="Sullivan W."/>
            <person name="Andreopoulos W.B."/>
            <person name="Clum A."/>
            <person name="Lindquist E."/>
            <person name="Daum C."/>
            <person name="Ramamoorthy G.K."/>
            <person name="Gryganskyi A."/>
            <person name="Culley D."/>
            <person name="Magnuson J.K."/>
            <person name="James T.Y."/>
            <person name="O'Malley M.A."/>
            <person name="Stajich J.E."/>
            <person name="Spatafora J.W."/>
            <person name="Visel A."/>
            <person name="Grigoriev I.V."/>
        </authorList>
    </citation>
    <scope>NUCLEOTIDE SEQUENCE [LARGE SCALE GENOMIC DNA]</scope>
    <source>
        <strain evidence="2 3">JEL800</strain>
    </source>
</reference>
<feature type="domain" description="Thioredoxin" evidence="1">
    <location>
        <begin position="11"/>
        <end position="170"/>
    </location>
</feature>
<evidence type="ECO:0000313" key="3">
    <source>
        <dbReference type="Proteomes" id="UP000193642"/>
    </source>
</evidence>
<accession>A0A1Y2BWK0</accession>
<comment type="caution">
    <text evidence="2">The sequence shown here is derived from an EMBL/GenBank/DDBJ whole genome shotgun (WGS) entry which is preliminary data.</text>
</comment>
<organism evidence="2 3">
    <name type="scientific">Rhizoclosmatium globosum</name>
    <dbReference type="NCBI Taxonomy" id="329046"/>
    <lineage>
        <taxon>Eukaryota</taxon>
        <taxon>Fungi</taxon>
        <taxon>Fungi incertae sedis</taxon>
        <taxon>Chytridiomycota</taxon>
        <taxon>Chytridiomycota incertae sedis</taxon>
        <taxon>Chytridiomycetes</taxon>
        <taxon>Chytridiales</taxon>
        <taxon>Chytriomycetaceae</taxon>
        <taxon>Rhizoclosmatium</taxon>
    </lineage>
</organism>
<dbReference type="Pfam" id="PF00578">
    <property type="entry name" value="AhpC-TSA"/>
    <property type="match status" value="1"/>
</dbReference>
<name>A0A1Y2BWK0_9FUNG</name>
<keyword evidence="3" id="KW-1185">Reference proteome</keyword>
<dbReference type="EMBL" id="MCGO01000041">
    <property type="protein sequence ID" value="ORY39027.1"/>
    <property type="molecule type" value="Genomic_DNA"/>
</dbReference>
<dbReference type="GO" id="GO:0016209">
    <property type="term" value="F:antioxidant activity"/>
    <property type="evidence" value="ECO:0007669"/>
    <property type="project" value="InterPro"/>
</dbReference>
<dbReference type="PROSITE" id="PS51352">
    <property type="entry name" value="THIOREDOXIN_2"/>
    <property type="match status" value="1"/>
</dbReference>
<sequence length="187" mass="20714">MTTKYSYHQVLLPGQVFPQIIVPLVNGEKTVIKSNGTNAKLVVIYRGQFCPFCRATLHQINESLQKLHDAGIDVIAVSADLRDAATDLVQEMGLQFPVGHSLQPEQFRVLGTFVSSPTNYVDQGHLFSEPAWFLIDANDRIRYSDYGSAPFAGRPNVDAVIAGYLWAVQEGKERPSFRTVVFGSIAQ</sequence>
<proteinExistence type="predicted"/>
<protein>
    <submittedName>
        <fullName evidence="2">Thioredoxin-like protein</fullName>
    </submittedName>
</protein>
<gene>
    <name evidence="2" type="ORF">BCR33DRAFT_720290</name>
</gene>
<evidence type="ECO:0000313" key="2">
    <source>
        <dbReference type="EMBL" id="ORY39027.1"/>
    </source>
</evidence>
<dbReference type="InterPro" id="IPR000866">
    <property type="entry name" value="AhpC/TSA"/>
</dbReference>
<dbReference type="Gene3D" id="3.40.30.10">
    <property type="entry name" value="Glutaredoxin"/>
    <property type="match status" value="1"/>
</dbReference>
<dbReference type="AlphaFoldDB" id="A0A1Y2BWK0"/>
<dbReference type="PROSITE" id="PS00195">
    <property type="entry name" value="GLUTAREDOXIN_1"/>
    <property type="match status" value="1"/>
</dbReference>
<dbReference type="SUPFAM" id="SSF52833">
    <property type="entry name" value="Thioredoxin-like"/>
    <property type="match status" value="1"/>
</dbReference>
<dbReference type="OrthoDB" id="338622at2759"/>
<dbReference type="GO" id="GO:0016491">
    <property type="term" value="F:oxidoreductase activity"/>
    <property type="evidence" value="ECO:0007669"/>
    <property type="project" value="InterPro"/>
</dbReference>